<dbReference type="SUPFAM" id="SSF52374">
    <property type="entry name" value="Nucleotidylyl transferase"/>
    <property type="match status" value="1"/>
</dbReference>
<dbReference type="FunFam" id="1.10.730.10:FF:000002">
    <property type="entry name" value="Leucine--tRNA ligase"/>
    <property type="match status" value="1"/>
</dbReference>
<dbReference type="InterPro" id="IPR002300">
    <property type="entry name" value="aa-tRNA-synth_Ia"/>
</dbReference>
<evidence type="ECO:0000259" key="13">
    <source>
        <dbReference type="Pfam" id="PF13603"/>
    </source>
</evidence>
<evidence type="ECO:0000313" key="15">
    <source>
        <dbReference type="Proteomes" id="UP000034135"/>
    </source>
</evidence>
<evidence type="ECO:0000256" key="8">
    <source>
        <dbReference type="ARBA" id="ARBA00047469"/>
    </source>
</evidence>
<dbReference type="Pfam" id="PF00133">
    <property type="entry name" value="tRNA-synt_1"/>
    <property type="match status" value="2"/>
</dbReference>
<keyword evidence="2 9" id="KW-0963">Cytoplasm</keyword>
<gene>
    <name evidence="9" type="primary">leuS</name>
    <name evidence="14" type="ORF">UV33_C0018G0008</name>
</gene>
<evidence type="ECO:0000259" key="12">
    <source>
        <dbReference type="Pfam" id="PF08264"/>
    </source>
</evidence>
<feature type="domain" description="Leucyl-tRNA synthetase editing" evidence="13">
    <location>
        <begin position="221"/>
        <end position="423"/>
    </location>
</feature>
<feature type="short sequence motif" description="'KMSKS' region" evidence="9">
    <location>
        <begin position="600"/>
        <end position="604"/>
    </location>
</feature>
<dbReference type="Gene3D" id="1.10.730.10">
    <property type="entry name" value="Isoleucyl-tRNA Synthetase, Domain 1"/>
    <property type="match status" value="1"/>
</dbReference>
<evidence type="ECO:0000256" key="9">
    <source>
        <dbReference type="HAMAP-Rule" id="MF_00049"/>
    </source>
</evidence>
<dbReference type="EMBL" id="LCEB01000018">
    <property type="protein sequence ID" value="KKS64784.1"/>
    <property type="molecule type" value="Genomic_DNA"/>
</dbReference>
<organism evidence="14 15">
    <name type="scientific">Candidatus Daviesbacteria bacterium GW2011_GWA1_42_6</name>
    <dbReference type="NCBI Taxonomy" id="1618420"/>
    <lineage>
        <taxon>Bacteria</taxon>
        <taxon>Candidatus Daviesiibacteriota</taxon>
    </lineage>
</organism>
<dbReference type="GO" id="GO:0005524">
    <property type="term" value="F:ATP binding"/>
    <property type="evidence" value="ECO:0007669"/>
    <property type="project" value="UniProtKB-UniRule"/>
</dbReference>
<dbReference type="PANTHER" id="PTHR43740">
    <property type="entry name" value="LEUCYL-TRNA SYNTHETASE"/>
    <property type="match status" value="1"/>
</dbReference>
<evidence type="ECO:0000256" key="10">
    <source>
        <dbReference type="RuleBase" id="RU363035"/>
    </source>
</evidence>
<dbReference type="EC" id="6.1.1.4" evidence="9"/>
<reference evidence="14 15" key="1">
    <citation type="journal article" date="2015" name="Nature">
        <title>rRNA introns, odd ribosomes, and small enigmatic genomes across a large radiation of phyla.</title>
        <authorList>
            <person name="Brown C.T."/>
            <person name="Hug L.A."/>
            <person name="Thomas B.C."/>
            <person name="Sharon I."/>
            <person name="Castelle C.J."/>
            <person name="Singh A."/>
            <person name="Wilkins M.J."/>
            <person name="Williams K.H."/>
            <person name="Banfield J.F."/>
        </authorList>
    </citation>
    <scope>NUCLEOTIDE SEQUENCE [LARGE SCALE GENOMIC DNA]</scope>
</reference>
<dbReference type="CDD" id="cd07958">
    <property type="entry name" value="Anticodon_Ia_Leu_BEm"/>
    <property type="match status" value="1"/>
</dbReference>
<accession>A0A0G1AUZ7</accession>
<evidence type="ECO:0000256" key="4">
    <source>
        <dbReference type="ARBA" id="ARBA00022741"/>
    </source>
</evidence>
<dbReference type="PROSITE" id="PS00178">
    <property type="entry name" value="AA_TRNA_LIGASE_I"/>
    <property type="match status" value="1"/>
</dbReference>
<dbReference type="InterPro" id="IPR001412">
    <property type="entry name" value="aa-tRNA-synth_I_CS"/>
</dbReference>
<dbReference type="Proteomes" id="UP000034135">
    <property type="component" value="Unassembled WGS sequence"/>
</dbReference>
<evidence type="ECO:0000256" key="7">
    <source>
        <dbReference type="ARBA" id="ARBA00023146"/>
    </source>
</evidence>
<feature type="domain" description="Aminoacyl-tRNA synthetase class Ia" evidence="11">
    <location>
        <begin position="437"/>
        <end position="628"/>
    </location>
</feature>
<dbReference type="AlphaFoldDB" id="A0A0G1AUZ7"/>
<keyword evidence="5 9" id="KW-0067">ATP-binding</keyword>
<evidence type="ECO:0000256" key="1">
    <source>
        <dbReference type="ARBA" id="ARBA00005594"/>
    </source>
</evidence>
<dbReference type="InterPro" id="IPR009008">
    <property type="entry name" value="Val/Leu/Ile-tRNA-synth_edit"/>
</dbReference>
<comment type="similarity">
    <text evidence="1 9 10">Belongs to the class-I aminoacyl-tRNA synthetase family.</text>
</comment>
<dbReference type="Gene3D" id="3.40.50.620">
    <property type="entry name" value="HUPs"/>
    <property type="match status" value="2"/>
</dbReference>
<dbReference type="FunFam" id="3.40.50.620:FF:000056">
    <property type="entry name" value="Leucine--tRNA ligase"/>
    <property type="match status" value="1"/>
</dbReference>
<comment type="caution">
    <text evidence="9">Lacks conserved residue(s) required for the propagation of feature annotation.</text>
</comment>
<dbReference type="HAMAP" id="MF_00049_B">
    <property type="entry name" value="Leu_tRNA_synth_B"/>
    <property type="match status" value="1"/>
</dbReference>
<comment type="catalytic activity">
    <reaction evidence="8 9">
        <text>tRNA(Leu) + L-leucine + ATP = L-leucyl-tRNA(Leu) + AMP + diphosphate</text>
        <dbReference type="Rhea" id="RHEA:11688"/>
        <dbReference type="Rhea" id="RHEA-COMP:9613"/>
        <dbReference type="Rhea" id="RHEA-COMP:9622"/>
        <dbReference type="ChEBI" id="CHEBI:30616"/>
        <dbReference type="ChEBI" id="CHEBI:33019"/>
        <dbReference type="ChEBI" id="CHEBI:57427"/>
        <dbReference type="ChEBI" id="CHEBI:78442"/>
        <dbReference type="ChEBI" id="CHEBI:78494"/>
        <dbReference type="ChEBI" id="CHEBI:456215"/>
        <dbReference type="EC" id="6.1.1.4"/>
    </reaction>
</comment>
<name>A0A0G1AUZ7_9BACT</name>
<dbReference type="InterPro" id="IPR014729">
    <property type="entry name" value="Rossmann-like_a/b/a_fold"/>
</dbReference>
<keyword evidence="7 9" id="KW-0030">Aminoacyl-tRNA synthetase</keyword>
<evidence type="ECO:0000256" key="6">
    <source>
        <dbReference type="ARBA" id="ARBA00022917"/>
    </source>
</evidence>
<evidence type="ECO:0000256" key="2">
    <source>
        <dbReference type="ARBA" id="ARBA00022490"/>
    </source>
</evidence>
<dbReference type="Gene3D" id="3.10.20.590">
    <property type="match status" value="1"/>
</dbReference>
<dbReference type="GO" id="GO:0004823">
    <property type="term" value="F:leucine-tRNA ligase activity"/>
    <property type="evidence" value="ECO:0007669"/>
    <property type="project" value="UniProtKB-UniRule"/>
</dbReference>
<dbReference type="GO" id="GO:0005829">
    <property type="term" value="C:cytosol"/>
    <property type="evidence" value="ECO:0007669"/>
    <property type="project" value="TreeGrafter"/>
</dbReference>
<dbReference type="InterPro" id="IPR013155">
    <property type="entry name" value="M/V/L/I-tRNA-synth_anticd-bd"/>
</dbReference>
<dbReference type="GO" id="GO:0002161">
    <property type="term" value="F:aminoacyl-tRNA deacylase activity"/>
    <property type="evidence" value="ECO:0007669"/>
    <property type="project" value="InterPro"/>
</dbReference>
<dbReference type="InterPro" id="IPR002302">
    <property type="entry name" value="Leu-tRNA-ligase"/>
</dbReference>
<evidence type="ECO:0000313" key="14">
    <source>
        <dbReference type="EMBL" id="KKS64784.1"/>
    </source>
</evidence>
<comment type="subcellular location">
    <subcellularLocation>
        <location evidence="9">Cytoplasm</location>
    </subcellularLocation>
</comment>
<dbReference type="Pfam" id="PF13603">
    <property type="entry name" value="tRNA-synt_1_2"/>
    <property type="match status" value="1"/>
</dbReference>
<dbReference type="PRINTS" id="PR00985">
    <property type="entry name" value="TRNASYNTHLEU"/>
</dbReference>
<feature type="domain" description="Aminoacyl-tRNA synthetase class Ia" evidence="11">
    <location>
        <begin position="13"/>
        <end position="220"/>
    </location>
</feature>
<dbReference type="SUPFAM" id="SSF50677">
    <property type="entry name" value="ValRS/IleRS/LeuRS editing domain"/>
    <property type="match status" value="1"/>
</dbReference>
<dbReference type="PATRIC" id="fig|1618420.3.peg.237"/>
<keyword evidence="3 9" id="KW-0436">Ligase</keyword>
<protein>
    <recommendedName>
        <fullName evidence="9">Leucine--tRNA ligase</fullName>
        <ecNumber evidence="9">6.1.1.4</ecNumber>
    </recommendedName>
    <alternativeName>
        <fullName evidence="9">Leucyl-tRNA synthetase</fullName>
        <shortName evidence="9">LeuRS</shortName>
    </alternativeName>
</protein>
<dbReference type="InterPro" id="IPR025709">
    <property type="entry name" value="Leu_tRNA-synth_edit"/>
</dbReference>
<dbReference type="PANTHER" id="PTHR43740:SF2">
    <property type="entry name" value="LEUCINE--TRNA LIGASE, MITOCHONDRIAL"/>
    <property type="match status" value="1"/>
</dbReference>
<proteinExistence type="inferred from homology"/>
<evidence type="ECO:0000259" key="11">
    <source>
        <dbReference type="Pfam" id="PF00133"/>
    </source>
</evidence>
<comment type="caution">
    <text evidence="14">The sequence shown here is derived from an EMBL/GenBank/DDBJ whole genome shotgun (WGS) entry which is preliminary data.</text>
</comment>
<dbReference type="NCBIfam" id="TIGR00396">
    <property type="entry name" value="leuS_bact"/>
    <property type="match status" value="1"/>
</dbReference>
<feature type="domain" description="Methionyl/Valyl/Leucyl/Isoleucyl-tRNA synthetase anticodon-binding" evidence="12">
    <location>
        <begin position="672"/>
        <end position="781"/>
    </location>
</feature>
<evidence type="ECO:0000256" key="3">
    <source>
        <dbReference type="ARBA" id="ARBA00022598"/>
    </source>
</evidence>
<evidence type="ECO:0000256" key="5">
    <source>
        <dbReference type="ARBA" id="ARBA00022840"/>
    </source>
</evidence>
<dbReference type="InterPro" id="IPR009080">
    <property type="entry name" value="tRNAsynth_Ia_anticodon-bd"/>
</dbReference>
<keyword evidence="4 9" id="KW-0547">Nucleotide-binding</keyword>
<feature type="binding site" evidence="9">
    <location>
        <position position="603"/>
    </location>
    <ligand>
        <name>ATP</name>
        <dbReference type="ChEBI" id="CHEBI:30616"/>
    </ligand>
</feature>
<dbReference type="Pfam" id="PF08264">
    <property type="entry name" value="Anticodon_1"/>
    <property type="match status" value="1"/>
</dbReference>
<dbReference type="GO" id="GO:0006429">
    <property type="term" value="P:leucyl-tRNA aminoacylation"/>
    <property type="evidence" value="ECO:0007669"/>
    <property type="project" value="UniProtKB-UniRule"/>
</dbReference>
<keyword evidence="6 9" id="KW-0648">Protein biosynthesis</keyword>
<sequence length="823" mass="94257">MAKRYFPNEVEGKWQKRWKEDKLFSPDLDKSEKPFYSLMMFPYPSAEGMHVGNMYAFTGSDIYSRFKRLQGLDVFEPIGLDGFGIHGENYALKINEHPMEVSRRTEKHFYEQFMTVGNAYDWNRTLNTYEPEYYKWTQWAFLQLYKKGIAYRKKAEVNWCPSCKTVLADEQVITGACERCSSQVEKKDLEQWFFKITDYAERLLKNLEWIDWSEKIKVAQRNWIGKSEGTLIAFDSLDVFTTRADTIFGATFVAVSPEHPLLSKLVTDEQKGDVSAYIEAAGKKSELERKENKEKTGVFTGTNVKNPFTGESIPVWVADYVLMGYGTGVIMAVPAHDERDFEFAKKFDLPIKTVIENTSPVIANGVKQSQNNKEGIASSPSTTLRISRNDKTNVYTGEGILVNSGEFDGLSSTEAREKISDYIEKHNLGKRQVHFHLRDWLISRQRYWGPPIPIIYCDKCGAVPVPESDLPVKLPFIENFRPTGTGISPLASEPDFVNVKCPKCAGPAKRETDVSDNFLDSSLYFFRYLTTDLNDRFFDEKRAKNWLPVDMYIGGAEHSVLHLLYSRFITMVFRDLGFIDFEEPFKKFRAHGLIIAEGAKMSKSKGNVINPDNLIKEWGADTLRMYLMFMGPFTEGGDFRAASISGVYRFLSRVWELAQNEHADEATEGELKILNKVIKKVGEDMENLRFNTAIASLMEFLNFLSKQGRVSRGTIKAFLVMLTPFAPHTTEELWEMMGENRSIHLQTWPKYEEKYLEEEEVTIAVQVNGKVRDQLVIHKDMASDGKVIEKIALGSPKVQKFLDGKEIKKAVYVPVKIINFVTE</sequence>
<dbReference type="SUPFAM" id="SSF47323">
    <property type="entry name" value="Anticodon-binding domain of a subclass of class I aminoacyl-tRNA synthetases"/>
    <property type="match status" value="1"/>
</dbReference>